<feature type="domain" description="Tyr recombinase" evidence="4">
    <location>
        <begin position="180"/>
        <end position="437"/>
    </location>
</feature>
<proteinExistence type="predicted"/>
<dbReference type="InterPro" id="IPR002104">
    <property type="entry name" value="Integrase_catalytic"/>
</dbReference>
<dbReference type="PROSITE" id="PS51898">
    <property type="entry name" value="TYR_RECOMBINASE"/>
    <property type="match status" value="1"/>
</dbReference>
<dbReference type="Gene3D" id="1.10.150.130">
    <property type="match status" value="1"/>
</dbReference>
<evidence type="ECO:0000313" key="6">
    <source>
        <dbReference type="Proteomes" id="UP000316298"/>
    </source>
</evidence>
<dbReference type="GO" id="GO:0006310">
    <property type="term" value="P:DNA recombination"/>
    <property type="evidence" value="ECO:0007669"/>
    <property type="project" value="UniProtKB-KW"/>
</dbReference>
<protein>
    <submittedName>
        <fullName evidence="5">Phage integrase family protein</fullName>
    </submittedName>
</protein>
<dbReference type="InterPro" id="IPR050090">
    <property type="entry name" value="Tyrosine_recombinase_XerCD"/>
</dbReference>
<evidence type="ECO:0000256" key="2">
    <source>
        <dbReference type="ARBA" id="ARBA00023172"/>
    </source>
</evidence>
<dbReference type="InterPro" id="IPR010998">
    <property type="entry name" value="Integrase_recombinase_N"/>
</dbReference>
<dbReference type="Gene3D" id="1.10.443.10">
    <property type="entry name" value="Intergrase catalytic core"/>
    <property type="match status" value="1"/>
</dbReference>
<dbReference type="GO" id="GO:0015074">
    <property type="term" value="P:DNA integration"/>
    <property type="evidence" value="ECO:0007669"/>
    <property type="project" value="InterPro"/>
</dbReference>
<evidence type="ECO:0000256" key="3">
    <source>
        <dbReference type="SAM" id="MobiDB-lite"/>
    </source>
</evidence>
<evidence type="ECO:0000313" key="5">
    <source>
        <dbReference type="EMBL" id="TQJ18480.1"/>
    </source>
</evidence>
<keyword evidence="2" id="KW-0233">DNA recombination</keyword>
<dbReference type="PANTHER" id="PTHR30349:SF91">
    <property type="entry name" value="INTA PROTEIN"/>
    <property type="match status" value="1"/>
</dbReference>
<sequence>MSTRKPNLRSSIYESKTDGKWHGWVTMGVKSDGSPDRRHRTGATETDVTRKVRKLEQERDAGKTSKPGRKPTVAEWMTTYLETICPRLVATGKMTPGTLDDYLSLNRVWIAPHLGKHRLDRLYPDHLDELYTAMALAGRKESTVLKVHRVLSRALEVAHRRDKVGRNVAKLIDAPSAGDGEIKPLTQAEARNILTAAAKRRNGTRWAIGLAMGLRQGEAIGLRWEYVDLDAGQVRVWWQLKRDKWQHGCDDPVACCEDKHRRPCPKDCPKAARKSGRRHQCIGKDAKRLCPDGCKRHASTCPQRRGGGLVFRPPKGKSKRTVPLPPELVPLLRLHRVAQNAERLAAGSEWEDHDLVFCRPDGRPIDPRKDWDDWKDLLAVAGVRDARVHDGRHTAATVLIELGVHVRIVQEILGHSDIRLTQRYTHVASPMAADAAQQMGRALWGGTP</sequence>
<dbReference type="InterPro" id="IPR013762">
    <property type="entry name" value="Integrase-like_cat_sf"/>
</dbReference>
<organism evidence="5 6">
    <name type="scientific">Kribbella jejuensis</name>
    <dbReference type="NCBI Taxonomy" id="236068"/>
    <lineage>
        <taxon>Bacteria</taxon>
        <taxon>Bacillati</taxon>
        <taxon>Actinomycetota</taxon>
        <taxon>Actinomycetes</taxon>
        <taxon>Propionibacteriales</taxon>
        <taxon>Kribbellaceae</taxon>
        <taxon>Kribbella</taxon>
    </lineage>
</organism>
<dbReference type="InterPro" id="IPR011010">
    <property type="entry name" value="DNA_brk_join_enz"/>
</dbReference>
<dbReference type="EMBL" id="VFMM01000001">
    <property type="protein sequence ID" value="TQJ18480.1"/>
    <property type="molecule type" value="Genomic_DNA"/>
</dbReference>
<gene>
    <name evidence="5" type="ORF">FB475_2616</name>
</gene>
<evidence type="ECO:0000256" key="1">
    <source>
        <dbReference type="ARBA" id="ARBA00023125"/>
    </source>
</evidence>
<dbReference type="AlphaFoldDB" id="A0A542ET50"/>
<feature type="compositionally biased region" description="Basic and acidic residues" evidence="3">
    <location>
        <begin position="47"/>
        <end position="63"/>
    </location>
</feature>
<evidence type="ECO:0000259" key="4">
    <source>
        <dbReference type="PROSITE" id="PS51898"/>
    </source>
</evidence>
<keyword evidence="6" id="KW-1185">Reference proteome</keyword>
<reference evidence="5 6" key="1">
    <citation type="submission" date="2019-06" db="EMBL/GenBank/DDBJ databases">
        <title>Sequencing the genomes of 1000 actinobacteria strains.</title>
        <authorList>
            <person name="Klenk H.-P."/>
        </authorList>
    </citation>
    <scope>NUCLEOTIDE SEQUENCE [LARGE SCALE GENOMIC DNA]</scope>
    <source>
        <strain evidence="5 6">DSM 17305</strain>
    </source>
</reference>
<dbReference type="GO" id="GO:0003677">
    <property type="term" value="F:DNA binding"/>
    <property type="evidence" value="ECO:0007669"/>
    <property type="project" value="UniProtKB-KW"/>
</dbReference>
<accession>A0A542ET50</accession>
<feature type="region of interest" description="Disordered" evidence="3">
    <location>
        <begin position="24"/>
        <end position="71"/>
    </location>
</feature>
<name>A0A542ET50_9ACTN</name>
<dbReference type="PANTHER" id="PTHR30349">
    <property type="entry name" value="PHAGE INTEGRASE-RELATED"/>
    <property type="match status" value="1"/>
</dbReference>
<comment type="caution">
    <text evidence="5">The sequence shown here is derived from an EMBL/GenBank/DDBJ whole genome shotgun (WGS) entry which is preliminary data.</text>
</comment>
<dbReference type="SUPFAM" id="SSF56349">
    <property type="entry name" value="DNA breaking-rejoining enzymes"/>
    <property type="match status" value="1"/>
</dbReference>
<keyword evidence="1" id="KW-0238">DNA-binding</keyword>
<dbReference type="Pfam" id="PF00589">
    <property type="entry name" value="Phage_integrase"/>
    <property type="match status" value="1"/>
</dbReference>
<dbReference type="Proteomes" id="UP000316298">
    <property type="component" value="Unassembled WGS sequence"/>
</dbReference>